<evidence type="ECO:0000256" key="1">
    <source>
        <dbReference type="SAM" id="MobiDB-lite"/>
    </source>
</evidence>
<keyword evidence="3" id="KW-1185">Reference proteome</keyword>
<name>A0A0P1AFN4_PLAHL</name>
<dbReference type="EMBL" id="CCYD01000442">
    <property type="protein sequence ID" value="CEG39908.1"/>
    <property type="molecule type" value="Genomic_DNA"/>
</dbReference>
<feature type="compositionally biased region" description="Low complexity" evidence="1">
    <location>
        <begin position="1"/>
        <end position="20"/>
    </location>
</feature>
<accession>A0A0P1AFN4</accession>
<feature type="region of interest" description="Disordered" evidence="1">
    <location>
        <begin position="1"/>
        <end position="49"/>
    </location>
</feature>
<dbReference type="GeneID" id="36405190"/>
<evidence type="ECO:0000313" key="2">
    <source>
        <dbReference type="EMBL" id="CEG39908.1"/>
    </source>
</evidence>
<organism evidence="2 3">
    <name type="scientific">Plasmopara halstedii</name>
    <name type="common">Downy mildew of sunflower</name>
    <dbReference type="NCBI Taxonomy" id="4781"/>
    <lineage>
        <taxon>Eukaryota</taxon>
        <taxon>Sar</taxon>
        <taxon>Stramenopiles</taxon>
        <taxon>Oomycota</taxon>
        <taxon>Peronosporomycetes</taxon>
        <taxon>Peronosporales</taxon>
        <taxon>Peronosporaceae</taxon>
        <taxon>Plasmopara</taxon>
    </lineage>
</organism>
<protein>
    <submittedName>
        <fullName evidence="2">Uncharacterized protein</fullName>
    </submittedName>
</protein>
<proteinExistence type="predicted"/>
<reference evidence="3" key="1">
    <citation type="submission" date="2014-09" db="EMBL/GenBank/DDBJ databases">
        <authorList>
            <person name="Sharma Rahul"/>
            <person name="Thines Marco"/>
        </authorList>
    </citation>
    <scope>NUCLEOTIDE SEQUENCE [LARGE SCALE GENOMIC DNA]</scope>
</reference>
<sequence>MYSSGSVGRVSVSSSDGRQSYIGQDCADGHRSKAESSINIDDPHDDNAL</sequence>
<evidence type="ECO:0000313" key="3">
    <source>
        <dbReference type="Proteomes" id="UP000054928"/>
    </source>
</evidence>
<dbReference type="RefSeq" id="XP_024576277.1">
    <property type="nucleotide sequence ID" value="XM_024725507.1"/>
</dbReference>
<dbReference type="Proteomes" id="UP000054928">
    <property type="component" value="Unassembled WGS sequence"/>
</dbReference>
<dbReference type="AlphaFoldDB" id="A0A0P1AFN4"/>